<evidence type="ECO:0000256" key="1">
    <source>
        <dbReference type="SAM" id="SignalP"/>
    </source>
</evidence>
<evidence type="ECO:0000313" key="2">
    <source>
        <dbReference type="EMBL" id="MBE8712896.1"/>
    </source>
</evidence>
<gene>
    <name evidence="2" type="ORF">C4F49_04320</name>
</gene>
<evidence type="ECO:0000313" key="3">
    <source>
        <dbReference type="Proteomes" id="UP000616201"/>
    </source>
</evidence>
<dbReference type="InterPro" id="IPR008969">
    <property type="entry name" value="CarboxyPept-like_regulatory"/>
</dbReference>
<name>A0A928UWQ1_9SPHI</name>
<feature type="chain" id="PRO_5038125726" description="CarboxypepD_reg-like domain-containing protein" evidence="1">
    <location>
        <begin position="23"/>
        <end position="252"/>
    </location>
</feature>
<dbReference type="SUPFAM" id="SSF49464">
    <property type="entry name" value="Carboxypeptidase regulatory domain-like"/>
    <property type="match status" value="1"/>
</dbReference>
<accession>A0A928UWQ1</accession>
<organism evidence="2 3">
    <name type="scientific">Sphingobacterium hungaricum</name>
    <dbReference type="NCBI Taxonomy" id="2082723"/>
    <lineage>
        <taxon>Bacteria</taxon>
        <taxon>Pseudomonadati</taxon>
        <taxon>Bacteroidota</taxon>
        <taxon>Sphingobacteriia</taxon>
        <taxon>Sphingobacteriales</taxon>
        <taxon>Sphingobacteriaceae</taxon>
        <taxon>Sphingobacterium</taxon>
    </lineage>
</organism>
<reference evidence="2" key="1">
    <citation type="submission" date="2018-02" db="EMBL/GenBank/DDBJ databases">
        <authorList>
            <person name="Vasarhelyi B.M."/>
            <person name="Deshmukh S."/>
            <person name="Balint B."/>
            <person name="Kukolya J."/>
        </authorList>
    </citation>
    <scope>NUCLEOTIDE SEQUENCE</scope>
    <source>
        <strain evidence="2">KB22</strain>
    </source>
</reference>
<dbReference type="Proteomes" id="UP000616201">
    <property type="component" value="Unassembled WGS sequence"/>
</dbReference>
<dbReference type="EMBL" id="PRDK01000003">
    <property type="protein sequence ID" value="MBE8712896.1"/>
    <property type="molecule type" value="Genomic_DNA"/>
</dbReference>
<dbReference type="AlphaFoldDB" id="A0A928UWQ1"/>
<evidence type="ECO:0008006" key="4">
    <source>
        <dbReference type="Google" id="ProtNLM"/>
    </source>
</evidence>
<keyword evidence="1" id="KW-0732">Signal</keyword>
<keyword evidence="3" id="KW-1185">Reference proteome</keyword>
<protein>
    <recommendedName>
        <fullName evidence="4">CarboxypepD_reg-like domain-containing protein</fullName>
    </recommendedName>
</protein>
<sequence length="252" mass="28978">MRTTIYILSFCLSMSLPFVVQAQELIQGIVFDKETKQRIGKVIITNLNQQTEFYNNVRGEFKISPNPGDVLVASRDGFNSDTVVFDQQSVILFNLKRSIIYISEVNVVARKSPEEILKQEKESFNKAYRLADPGSLFSVGQTGAGLSISSIYNLLSKEGRNARRLTEIIERNYQENFVDYRFSPDLVNNITGLEGDMLRRFMSNYRPSYEFTRAANQYELSQYIKSKYILFKLNPNLRHLPALPVIKMDVNN</sequence>
<feature type="signal peptide" evidence="1">
    <location>
        <begin position="1"/>
        <end position="22"/>
    </location>
</feature>
<proteinExistence type="predicted"/>
<comment type="caution">
    <text evidence="2">The sequence shown here is derived from an EMBL/GenBank/DDBJ whole genome shotgun (WGS) entry which is preliminary data.</text>
</comment>